<accession>A0A0N8NTC7</accession>
<keyword evidence="1" id="KW-0472">Membrane</keyword>
<gene>
    <name evidence="3" type="ORF">OXPF_19580</name>
</gene>
<dbReference type="Proteomes" id="UP000050326">
    <property type="component" value="Unassembled WGS sequence"/>
</dbReference>
<keyword evidence="1" id="KW-1133">Transmembrane helix</keyword>
<organism evidence="3 4">
    <name type="scientific">Oxobacter pfennigii</name>
    <dbReference type="NCBI Taxonomy" id="36849"/>
    <lineage>
        <taxon>Bacteria</taxon>
        <taxon>Bacillati</taxon>
        <taxon>Bacillota</taxon>
        <taxon>Clostridia</taxon>
        <taxon>Eubacteriales</taxon>
        <taxon>Clostridiaceae</taxon>
        <taxon>Oxobacter</taxon>
    </lineage>
</organism>
<dbReference type="Pfam" id="PF26273">
    <property type="entry name" value="Gly_zipper"/>
    <property type="match status" value="1"/>
</dbReference>
<dbReference type="InterPro" id="IPR058598">
    <property type="entry name" value="Gly_zipper-like_dom"/>
</dbReference>
<dbReference type="STRING" id="36849.OXPF_19580"/>
<keyword evidence="1" id="KW-0812">Transmembrane</keyword>
<evidence type="ECO:0000313" key="3">
    <source>
        <dbReference type="EMBL" id="KPU44464.1"/>
    </source>
</evidence>
<comment type="caution">
    <text evidence="3">The sequence shown here is derived from an EMBL/GenBank/DDBJ whole genome shotgun (WGS) entry which is preliminary data.</text>
</comment>
<evidence type="ECO:0000313" key="4">
    <source>
        <dbReference type="Proteomes" id="UP000050326"/>
    </source>
</evidence>
<reference evidence="3 4" key="1">
    <citation type="submission" date="2015-09" db="EMBL/GenBank/DDBJ databases">
        <title>Genome sequence of Oxobacter pfennigii DSM 3222.</title>
        <authorList>
            <person name="Poehlein A."/>
            <person name="Bengelsdorf F.R."/>
            <person name="Schiel-Bengelsdorf B."/>
            <person name="Duerre P."/>
            <person name="Daniel R."/>
        </authorList>
    </citation>
    <scope>NUCLEOTIDE SEQUENCE [LARGE SCALE GENOMIC DNA]</scope>
    <source>
        <strain evidence="3 4">DSM 3222</strain>
    </source>
</reference>
<protein>
    <recommendedName>
        <fullName evidence="2">Glycine zipper-like domain-containing protein</fullName>
    </recommendedName>
</protein>
<evidence type="ECO:0000259" key="2">
    <source>
        <dbReference type="Pfam" id="PF26273"/>
    </source>
</evidence>
<name>A0A0N8NTC7_9CLOT</name>
<feature type="transmembrane region" description="Helical" evidence="1">
    <location>
        <begin position="102"/>
        <end position="121"/>
    </location>
</feature>
<feature type="domain" description="Glycine zipper-like" evidence="2">
    <location>
        <begin position="94"/>
        <end position="141"/>
    </location>
</feature>
<dbReference type="AlphaFoldDB" id="A0A0N8NTC7"/>
<dbReference type="EMBL" id="LKET01000030">
    <property type="protein sequence ID" value="KPU44464.1"/>
    <property type="molecule type" value="Genomic_DNA"/>
</dbReference>
<keyword evidence="4" id="KW-1185">Reference proteome</keyword>
<dbReference type="RefSeq" id="WP_054875012.1">
    <property type="nucleotide sequence ID" value="NZ_LKET01000030.1"/>
</dbReference>
<proteinExistence type="predicted"/>
<sequence>MNQNIYDKFLHDFTVLKKQLGDKEVKKFNLEFLKRAAVRMNSFSNTCETCEKHMEELAIFVEYLSTKSDFLEKQDQKEYQRRVNDIVTHLTKAHKLVTEGHYLSIGIALGLCFGLVFGQTLFDNLSLGMPIGMCIGLAMGSGMDADAKKKGLVI</sequence>
<evidence type="ECO:0000256" key="1">
    <source>
        <dbReference type="SAM" id="Phobius"/>
    </source>
</evidence>